<gene>
    <name evidence="8" type="ORF">AYO28_21890</name>
</gene>
<dbReference type="InterPro" id="IPR020846">
    <property type="entry name" value="MFS_dom"/>
</dbReference>
<dbReference type="GO" id="GO:0016020">
    <property type="term" value="C:membrane"/>
    <property type="evidence" value="ECO:0007669"/>
    <property type="project" value="UniProtKB-SubCell"/>
</dbReference>
<sequence>MQSNSLSATLYPDSSSIAASPGAWTTLFILTAIYAINIADRYVLSTLIEPIKNEFQLSDASVGFLTGTSLAIFYVVAGLPLGALADRANRKRMVGAAVAVWSAMTVLCGLSTGFWQLLLARIGVGVGEAGGTPPSHSIIADKFRPRLRAFALSVYGIGASVGAWLGASGAGYLNDAHGWRTTLLVFGLCGLPFALLAWLCIREPKRVQDDQPPVQAQGNGYKATLAYSVQRRALFHLIAGATVITFWGWGILWWATSFLVRSHGLSVGEAGSLLGPIHGVAGTAMMVITVLVMLLLRSRPMSRQPGFVAWTTLFGTLCSVALFLTPDLGITHVLLWLFVPITYIYIGPSIGLLQNLYPAGMRAKGSAILLFTANIANLAIAPQLVGLLSDWIAPHLANPAESLRYVLLGCAFTGFWASYHYWACARHMQREVR</sequence>
<dbReference type="Proteomes" id="UP000077752">
    <property type="component" value="Unassembled WGS sequence"/>
</dbReference>
<dbReference type="Gene3D" id="1.20.1250.20">
    <property type="entry name" value="MFS general substrate transporter like domains"/>
    <property type="match status" value="1"/>
</dbReference>
<feature type="transmembrane region" description="Helical" evidence="6">
    <location>
        <begin position="275"/>
        <end position="295"/>
    </location>
</feature>
<name>A0A177SNQ5_PSEPU</name>
<proteinExistence type="predicted"/>
<dbReference type="PANTHER" id="PTHR23505:SF79">
    <property type="entry name" value="PROTEIN SPINSTER"/>
    <property type="match status" value="1"/>
</dbReference>
<dbReference type="SUPFAM" id="SSF103473">
    <property type="entry name" value="MFS general substrate transporter"/>
    <property type="match status" value="1"/>
</dbReference>
<dbReference type="PROSITE" id="PS50850">
    <property type="entry name" value="MFS"/>
    <property type="match status" value="1"/>
</dbReference>
<feature type="domain" description="Major facilitator superfamily (MFS) profile" evidence="7">
    <location>
        <begin position="26"/>
        <end position="426"/>
    </location>
</feature>
<keyword evidence="4 6" id="KW-1133">Transmembrane helix</keyword>
<dbReference type="InterPro" id="IPR011701">
    <property type="entry name" value="MFS"/>
</dbReference>
<evidence type="ECO:0000256" key="3">
    <source>
        <dbReference type="ARBA" id="ARBA00022692"/>
    </source>
</evidence>
<feature type="transmembrane region" description="Helical" evidence="6">
    <location>
        <begin position="179"/>
        <end position="201"/>
    </location>
</feature>
<accession>A0A177SNQ5</accession>
<comment type="caution">
    <text evidence="8">The sequence shown here is derived from an EMBL/GenBank/DDBJ whole genome shotgun (WGS) entry which is preliminary data.</text>
</comment>
<dbReference type="InterPro" id="IPR044770">
    <property type="entry name" value="MFS_spinster-like"/>
</dbReference>
<evidence type="ECO:0000256" key="6">
    <source>
        <dbReference type="SAM" id="Phobius"/>
    </source>
</evidence>
<evidence type="ECO:0000256" key="5">
    <source>
        <dbReference type="ARBA" id="ARBA00023136"/>
    </source>
</evidence>
<feature type="transmembrane region" description="Helical" evidence="6">
    <location>
        <begin position="330"/>
        <end position="353"/>
    </location>
</feature>
<dbReference type="EMBL" id="LUCV01000026">
    <property type="protein sequence ID" value="OAI91333.1"/>
    <property type="molecule type" value="Genomic_DNA"/>
</dbReference>
<dbReference type="Pfam" id="PF07690">
    <property type="entry name" value="MFS_1"/>
    <property type="match status" value="1"/>
</dbReference>
<evidence type="ECO:0000256" key="2">
    <source>
        <dbReference type="ARBA" id="ARBA00022448"/>
    </source>
</evidence>
<feature type="transmembrane region" description="Helical" evidence="6">
    <location>
        <begin position="307"/>
        <end position="324"/>
    </location>
</feature>
<keyword evidence="5 6" id="KW-0472">Membrane</keyword>
<dbReference type="CDD" id="cd17328">
    <property type="entry name" value="MFS_spinster_like"/>
    <property type="match status" value="1"/>
</dbReference>
<keyword evidence="3 6" id="KW-0812">Transmembrane</keyword>
<evidence type="ECO:0000256" key="4">
    <source>
        <dbReference type="ARBA" id="ARBA00022989"/>
    </source>
</evidence>
<feature type="transmembrane region" description="Helical" evidence="6">
    <location>
        <begin position="405"/>
        <end position="424"/>
    </location>
</feature>
<reference evidence="8 9" key="1">
    <citation type="submission" date="2016-03" db="EMBL/GenBank/DDBJ databases">
        <title>Draft Genome Assembly of Pseudomonas putida strain CBF10-2.</title>
        <authorList>
            <person name="Iyer R.S."/>
            <person name="Damania A."/>
        </authorList>
    </citation>
    <scope>NUCLEOTIDE SEQUENCE [LARGE SCALE GENOMIC DNA]</scope>
    <source>
        <strain evidence="8 9">CBF10-2</strain>
    </source>
</reference>
<feature type="transmembrane region" description="Helical" evidence="6">
    <location>
        <begin position="60"/>
        <end position="81"/>
    </location>
</feature>
<dbReference type="PANTHER" id="PTHR23505">
    <property type="entry name" value="SPINSTER"/>
    <property type="match status" value="1"/>
</dbReference>
<comment type="subcellular location">
    <subcellularLocation>
        <location evidence="1">Membrane</location>
        <topology evidence="1">Multi-pass membrane protein</topology>
    </subcellularLocation>
</comment>
<feature type="transmembrane region" description="Helical" evidence="6">
    <location>
        <begin position="20"/>
        <end position="39"/>
    </location>
</feature>
<evidence type="ECO:0000259" key="7">
    <source>
        <dbReference type="PROSITE" id="PS50850"/>
    </source>
</evidence>
<protein>
    <recommendedName>
        <fullName evidence="7">Major facilitator superfamily (MFS) profile domain-containing protein</fullName>
    </recommendedName>
</protein>
<feature type="transmembrane region" description="Helical" evidence="6">
    <location>
        <begin position="365"/>
        <end position="385"/>
    </location>
</feature>
<keyword evidence="2" id="KW-0813">Transport</keyword>
<feature type="transmembrane region" description="Helical" evidence="6">
    <location>
        <begin position="93"/>
        <end position="115"/>
    </location>
</feature>
<feature type="transmembrane region" description="Helical" evidence="6">
    <location>
        <begin position="234"/>
        <end position="255"/>
    </location>
</feature>
<evidence type="ECO:0000313" key="9">
    <source>
        <dbReference type="Proteomes" id="UP000077752"/>
    </source>
</evidence>
<dbReference type="AlphaFoldDB" id="A0A177SNQ5"/>
<evidence type="ECO:0000313" key="8">
    <source>
        <dbReference type="EMBL" id="OAI91333.1"/>
    </source>
</evidence>
<dbReference type="InterPro" id="IPR036259">
    <property type="entry name" value="MFS_trans_sf"/>
</dbReference>
<dbReference type="GO" id="GO:0022857">
    <property type="term" value="F:transmembrane transporter activity"/>
    <property type="evidence" value="ECO:0007669"/>
    <property type="project" value="InterPro"/>
</dbReference>
<evidence type="ECO:0000256" key="1">
    <source>
        <dbReference type="ARBA" id="ARBA00004141"/>
    </source>
</evidence>
<organism evidence="8 9">
    <name type="scientific">Pseudomonas putida</name>
    <name type="common">Arthrobacter siderocapsulatus</name>
    <dbReference type="NCBI Taxonomy" id="303"/>
    <lineage>
        <taxon>Bacteria</taxon>
        <taxon>Pseudomonadati</taxon>
        <taxon>Pseudomonadota</taxon>
        <taxon>Gammaproteobacteria</taxon>
        <taxon>Pseudomonadales</taxon>
        <taxon>Pseudomonadaceae</taxon>
        <taxon>Pseudomonas</taxon>
    </lineage>
</organism>
<feature type="transmembrane region" description="Helical" evidence="6">
    <location>
        <begin position="149"/>
        <end position="167"/>
    </location>
</feature>